<feature type="compositionally biased region" description="Basic and acidic residues" evidence="4">
    <location>
        <begin position="596"/>
        <end position="607"/>
    </location>
</feature>
<dbReference type="AlphaFoldDB" id="A0AAX4JSS4"/>
<dbReference type="Gene3D" id="3.20.20.80">
    <property type="entry name" value="Glycosidases"/>
    <property type="match status" value="1"/>
</dbReference>
<evidence type="ECO:0000256" key="1">
    <source>
        <dbReference type="ARBA" id="ARBA00005641"/>
    </source>
</evidence>
<proteinExistence type="inferred from homology"/>
<dbReference type="Gene3D" id="2.60.40.1180">
    <property type="entry name" value="Golgi alpha-mannosidase II"/>
    <property type="match status" value="1"/>
</dbReference>
<evidence type="ECO:0000313" key="7">
    <source>
        <dbReference type="EMBL" id="WWC87645.1"/>
    </source>
</evidence>
<dbReference type="PANTHER" id="PTHR31308:SF6">
    <property type="entry name" value="GLYCOSIDE HYDROLASE FAMILY 5 C-TERMINAL DOMAIN-CONTAINING PROTEIN"/>
    <property type="match status" value="1"/>
</dbReference>
<evidence type="ECO:0000256" key="2">
    <source>
        <dbReference type="ARBA" id="ARBA00022801"/>
    </source>
</evidence>
<organism evidence="7 8">
    <name type="scientific">Kwoniella dendrophila CBS 6074</name>
    <dbReference type="NCBI Taxonomy" id="1295534"/>
    <lineage>
        <taxon>Eukaryota</taxon>
        <taxon>Fungi</taxon>
        <taxon>Dikarya</taxon>
        <taxon>Basidiomycota</taxon>
        <taxon>Agaricomycotina</taxon>
        <taxon>Tremellomycetes</taxon>
        <taxon>Tremellales</taxon>
        <taxon>Cryptococcaceae</taxon>
        <taxon>Kwoniella</taxon>
    </lineage>
</organism>
<dbReference type="GeneID" id="91093207"/>
<keyword evidence="8" id="KW-1185">Reference proteome</keyword>
<dbReference type="GO" id="GO:0000272">
    <property type="term" value="P:polysaccharide catabolic process"/>
    <property type="evidence" value="ECO:0007669"/>
    <property type="project" value="InterPro"/>
</dbReference>
<dbReference type="FunFam" id="3.20.20.80:FF:000122">
    <property type="entry name" value="Glycoside hydrolase"/>
    <property type="match status" value="1"/>
</dbReference>
<dbReference type="EMBL" id="CP144100">
    <property type="protein sequence ID" value="WWC87645.1"/>
    <property type="molecule type" value="Genomic_DNA"/>
</dbReference>
<feature type="domain" description="Glycoside hydrolase family 5 C-terminal" evidence="6">
    <location>
        <begin position="668"/>
        <end position="719"/>
    </location>
</feature>
<evidence type="ECO:0000259" key="6">
    <source>
        <dbReference type="Pfam" id="PF18564"/>
    </source>
</evidence>
<reference evidence="7 8" key="1">
    <citation type="submission" date="2024-01" db="EMBL/GenBank/DDBJ databases">
        <title>Comparative genomics of Cryptococcus and Kwoniella reveals pathogenesis evolution and contrasting modes of karyotype evolution via chromosome fusion or intercentromeric recombination.</title>
        <authorList>
            <person name="Coelho M.A."/>
            <person name="David-Palma M."/>
            <person name="Shea T."/>
            <person name="Bowers K."/>
            <person name="McGinley-Smith S."/>
            <person name="Mohammad A.W."/>
            <person name="Gnirke A."/>
            <person name="Yurkov A.M."/>
            <person name="Nowrousian M."/>
            <person name="Sun S."/>
            <person name="Cuomo C.A."/>
            <person name="Heitman J."/>
        </authorList>
    </citation>
    <scope>NUCLEOTIDE SEQUENCE [LARGE SCALE GENOMIC DNA]</scope>
    <source>
        <strain evidence="7 8">CBS 6074</strain>
    </source>
</reference>
<dbReference type="GO" id="GO:1904462">
    <property type="term" value="P:ergosteryl 3-beta-D-glucoside catabolic process"/>
    <property type="evidence" value="ECO:0007669"/>
    <property type="project" value="TreeGrafter"/>
</dbReference>
<evidence type="ECO:0000256" key="3">
    <source>
        <dbReference type="ARBA" id="ARBA00023295"/>
    </source>
</evidence>
<dbReference type="Proteomes" id="UP001355207">
    <property type="component" value="Chromosome 3"/>
</dbReference>
<evidence type="ECO:0000256" key="4">
    <source>
        <dbReference type="SAM" id="MobiDB-lite"/>
    </source>
</evidence>
<dbReference type="Pfam" id="PF18564">
    <property type="entry name" value="Glyco_hydro_5_C"/>
    <property type="match status" value="1"/>
</dbReference>
<name>A0AAX4JSS4_9TREE</name>
<comment type="similarity">
    <text evidence="1">Belongs to the glycosyl hydrolase 5 (cellulase A) family.</text>
</comment>
<keyword evidence="2" id="KW-0378">Hydrolase</keyword>
<evidence type="ECO:0008006" key="9">
    <source>
        <dbReference type="Google" id="ProtNLM"/>
    </source>
</evidence>
<keyword evidence="3" id="KW-0326">Glycosidase</keyword>
<dbReference type="Pfam" id="PF00150">
    <property type="entry name" value="Cellulase"/>
    <property type="match status" value="1"/>
</dbReference>
<dbReference type="InterPro" id="IPR017853">
    <property type="entry name" value="GH"/>
</dbReference>
<feature type="region of interest" description="Disordered" evidence="4">
    <location>
        <begin position="596"/>
        <end position="629"/>
    </location>
</feature>
<feature type="domain" description="Glycoside hydrolase family 5" evidence="5">
    <location>
        <begin position="87"/>
        <end position="146"/>
    </location>
</feature>
<feature type="compositionally biased region" description="Low complexity" evidence="4">
    <location>
        <begin position="615"/>
        <end position="629"/>
    </location>
</feature>
<gene>
    <name evidence="7" type="ORF">L201_002535</name>
</gene>
<accession>A0AAX4JSS4</accession>
<dbReference type="InterPro" id="IPR001547">
    <property type="entry name" value="Glyco_hydro_5"/>
</dbReference>
<sequence>MVPPPTRSPVTGNEVPPHYIHSDTINFRDVHGRSLILRGINLAGSAKNPRGQPSHIRENFWESAEQGKGDFINTTLNLDDGSADVHLARLRAWGYNMLRYIFTWESLEHEGPGKYDYEYMDYTIKVLRKCKEWGFKVFMDPHQDVWSRFTGGSGAPLWTLYACGIDPQGLTPTASAYIHCEWPNAENPKPEEFPAMIWGTNYTRLAGQTIWTMFFAGKTFAPKCIIDGKNIQDYLQDHFIDSCGELAKKIQTDAPDLLDECIIGWDSINEPGEGLIGHEDLSKIPDEQQLKKGPTPTPIQGMKLGMGQPQEVQIWNFGAMGPYRGGHELIDPKGKKLWLSKEDEVTRGGGKWGWTRGDSWELGTCIWAQHGVWDVQTGDLLQPDYFATSPGDPERKIDFVADFWSIYWLSYSSKCRLHHPEAIHFIQAPVMKPPPKLPKSFLKDRACSSPHFYDGLTLMTKHWNWFNADAIGVMRKKYWSIVQAVRVGEANIRNMMQGELSVFREDTLERLGTFPTLIGEIGIPYDMDGKKAYGYVDGGRGEGDYSSQQRAFDCSMNALDGPNCLNFTLWTYVPDHCHEWSDNWNGEDLSLWSQDDMPRDKFSDESRTASPNFPSESTMTSAATSSATLAVSPTATPKIPFTPESILAGDVPPSLILDGSRAVAAFCRPFPIKTVGLPGRIDFDIATTTFKYIVRVRSNDISSEEIATEIYVPYIHYASDLGLGKSNSDLDNSKVGEFDQQTRFSSRNISRVDLINDEDLRLQEQQKGNKKGNDPSIRTVNTSSSDINLELDIDVKVSHGRYEIRGQNLIWYYNVPSQENVEEKYEIQIKRNNGSLRRDLGYVQQGSWFDVCPSACTIA</sequence>
<protein>
    <recommendedName>
        <fullName evidence="9">Cytoplasmic protein</fullName>
    </recommendedName>
</protein>
<dbReference type="InterPro" id="IPR052066">
    <property type="entry name" value="Glycosphingolipid_Hydrolases"/>
</dbReference>
<dbReference type="InterPro" id="IPR041036">
    <property type="entry name" value="GH5_C"/>
</dbReference>
<dbReference type="InterPro" id="IPR013780">
    <property type="entry name" value="Glyco_hydro_b"/>
</dbReference>
<evidence type="ECO:0000313" key="8">
    <source>
        <dbReference type="Proteomes" id="UP001355207"/>
    </source>
</evidence>
<dbReference type="PANTHER" id="PTHR31308">
    <property type="match status" value="1"/>
</dbReference>
<dbReference type="RefSeq" id="XP_066074408.1">
    <property type="nucleotide sequence ID" value="XM_066218311.1"/>
</dbReference>
<dbReference type="GO" id="GO:0050295">
    <property type="term" value="F:steryl-beta-glucosidase activity"/>
    <property type="evidence" value="ECO:0007669"/>
    <property type="project" value="TreeGrafter"/>
</dbReference>
<dbReference type="SUPFAM" id="SSF51445">
    <property type="entry name" value="(Trans)glycosidases"/>
    <property type="match status" value="1"/>
</dbReference>
<evidence type="ECO:0000259" key="5">
    <source>
        <dbReference type="Pfam" id="PF00150"/>
    </source>
</evidence>